<dbReference type="AlphaFoldDB" id="A0A4D7QLC9"/>
<reference evidence="2 3" key="1">
    <citation type="submission" date="2019-04" db="EMBL/GenBank/DDBJ databases">
        <title>Phreatobacter aquaticus sp. nov.</title>
        <authorList>
            <person name="Choi A."/>
            <person name="Baek K."/>
        </authorList>
    </citation>
    <scope>NUCLEOTIDE SEQUENCE [LARGE SCALE GENOMIC DNA]</scope>
    <source>
        <strain evidence="2 3">NMCR1094</strain>
    </source>
</reference>
<evidence type="ECO:0000259" key="1">
    <source>
        <dbReference type="PROSITE" id="PS51819"/>
    </source>
</evidence>
<dbReference type="EMBL" id="CP039865">
    <property type="protein sequence ID" value="QCK88418.1"/>
    <property type="molecule type" value="Genomic_DNA"/>
</dbReference>
<protein>
    <submittedName>
        <fullName evidence="2">Glyoxalase</fullName>
    </submittedName>
</protein>
<dbReference type="InterPro" id="IPR037523">
    <property type="entry name" value="VOC_core"/>
</dbReference>
<evidence type="ECO:0000313" key="2">
    <source>
        <dbReference type="EMBL" id="QCK88418.1"/>
    </source>
</evidence>
<accession>A0A4D7QLC9</accession>
<dbReference type="InterPro" id="IPR004360">
    <property type="entry name" value="Glyas_Fos-R_dOase_dom"/>
</dbReference>
<dbReference type="PROSITE" id="PS51819">
    <property type="entry name" value="VOC"/>
    <property type="match status" value="2"/>
</dbReference>
<gene>
    <name evidence="2" type="ORF">E8L99_22985</name>
</gene>
<name>A0A4D7QLC9_9HYPH</name>
<dbReference type="KEGG" id="paqt:E8L99_22985"/>
<keyword evidence="3" id="KW-1185">Reference proteome</keyword>
<proteinExistence type="predicted"/>
<organism evidence="2 3">
    <name type="scientific">Phreatobacter aquaticus</name>
    <dbReference type="NCBI Taxonomy" id="2570229"/>
    <lineage>
        <taxon>Bacteria</taxon>
        <taxon>Pseudomonadati</taxon>
        <taxon>Pseudomonadota</taxon>
        <taxon>Alphaproteobacteria</taxon>
        <taxon>Hyphomicrobiales</taxon>
        <taxon>Phreatobacteraceae</taxon>
        <taxon>Phreatobacter</taxon>
    </lineage>
</organism>
<feature type="domain" description="VOC" evidence="1">
    <location>
        <begin position="137"/>
        <end position="251"/>
    </location>
</feature>
<dbReference type="RefSeq" id="WP_137101744.1">
    <property type="nucleotide sequence ID" value="NZ_CP039865.1"/>
</dbReference>
<sequence length="300" mass="32982">MTHLVHAIGHMKINTNVADAVVTEATQILGLRVTREGSGQTWLSSNGRAAELVLVHADENSAHTIGLEALTTDDVRAAEARVASVNCKVVSREPSLDCMAAGFTFITPEGLRFEIHTPIRDSIYSRRNATYGVGANRMDHINLLTPDPNATRAQLEAIGGLRLSERMANDSLSWMYGGNRQHHILGLVKGKVGLHHVSFEFLDTSQFIRLGDTLDRFDKQLLWGPGRHRPGDNLYSYYVDPAGAMMECSSGMALVADDANFEPNVITNLARPGNVRVMNVWGTPAPPEWREFYFPFAAVA</sequence>
<dbReference type="CDD" id="cd08343">
    <property type="entry name" value="ED_TypeI_classII_C"/>
    <property type="match status" value="1"/>
</dbReference>
<evidence type="ECO:0000313" key="3">
    <source>
        <dbReference type="Proteomes" id="UP000298588"/>
    </source>
</evidence>
<dbReference type="InterPro" id="IPR029068">
    <property type="entry name" value="Glyas_Bleomycin-R_OHBP_Dase"/>
</dbReference>
<dbReference type="OrthoDB" id="9803142at2"/>
<feature type="domain" description="VOC" evidence="1">
    <location>
        <begin position="7"/>
        <end position="118"/>
    </location>
</feature>
<dbReference type="SUPFAM" id="SSF54593">
    <property type="entry name" value="Glyoxalase/Bleomycin resistance protein/Dihydroxybiphenyl dioxygenase"/>
    <property type="match status" value="1"/>
</dbReference>
<dbReference type="Proteomes" id="UP000298588">
    <property type="component" value="Chromosome"/>
</dbReference>
<dbReference type="Gene3D" id="3.10.180.10">
    <property type="entry name" value="2,3-Dihydroxybiphenyl 1,2-Dioxygenase, domain 1"/>
    <property type="match status" value="2"/>
</dbReference>
<dbReference type="Pfam" id="PF00903">
    <property type="entry name" value="Glyoxalase"/>
    <property type="match status" value="1"/>
</dbReference>